<dbReference type="InterPro" id="IPR010649">
    <property type="entry name" value="NapE_TorE"/>
</dbReference>
<sequence>MSHPTQSPKESRSRELKGLGFIVFLLFPALTVTFISLYGLALWIYQAVTGVAPH</sequence>
<reference evidence="2 3" key="1">
    <citation type="submission" date="2022-02" db="EMBL/GenBank/DDBJ databases">
        <title>The genome sequence of Shewanella sp. 3B26.</title>
        <authorList>
            <person name="Du J."/>
        </authorList>
    </citation>
    <scope>NUCLEOTIDE SEQUENCE [LARGE SCALE GENOMIC DNA]</scope>
    <source>
        <strain evidence="2 3">3B26</strain>
    </source>
</reference>
<feature type="transmembrane region" description="Helical" evidence="1">
    <location>
        <begin position="21"/>
        <end position="45"/>
    </location>
</feature>
<proteinExistence type="predicted"/>
<keyword evidence="1" id="KW-1133">Transmembrane helix</keyword>
<keyword evidence="3" id="KW-1185">Reference proteome</keyword>
<comment type="caution">
    <text evidence="2">The sequence shown here is derived from an EMBL/GenBank/DDBJ whole genome shotgun (WGS) entry which is preliminary data.</text>
</comment>
<dbReference type="AlphaFoldDB" id="A0AAJ1BES2"/>
<accession>A0AAJ1BES2</accession>
<name>A0AAJ1BES2_9GAMM</name>
<keyword evidence="1" id="KW-0472">Membrane</keyword>
<dbReference type="Proteomes" id="UP001297581">
    <property type="component" value="Unassembled WGS sequence"/>
</dbReference>
<dbReference type="RefSeq" id="WP_220077526.1">
    <property type="nucleotide sequence ID" value="NZ_JAKUDL010000001.1"/>
</dbReference>
<keyword evidence="1" id="KW-0812">Transmembrane</keyword>
<evidence type="ECO:0000313" key="2">
    <source>
        <dbReference type="EMBL" id="MCH4293382.1"/>
    </source>
</evidence>
<dbReference type="Pfam" id="PF06796">
    <property type="entry name" value="NapE"/>
    <property type="match status" value="1"/>
</dbReference>
<evidence type="ECO:0000313" key="3">
    <source>
        <dbReference type="Proteomes" id="UP001297581"/>
    </source>
</evidence>
<evidence type="ECO:0000256" key="1">
    <source>
        <dbReference type="SAM" id="Phobius"/>
    </source>
</evidence>
<organism evidence="2 3">
    <name type="scientific">Shewanella zhuhaiensis</name>
    <dbReference type="NCBI Taxonomy" id="2919576"/>
    <lineage>
        <taxon>Bacteria</taxon>
        <taxon>Pseudomonadati</taxon>
        <taxon>Pseudomonadota</taxon>
        <taxon>Gammaproteobacteria</taxon>
        <taxon>Alteromonadales</taxon>
        <taxon>Shewanellaceae</taxon>
        <taxon>Shewanella</taxon>
    </lineage>
</organism>
<dbReference type="EMBL" id="JAKUDL010000001">
    <property type="protein sequence ID" value="MCH4293382.1"/>
    <property type="molecule type" value="Genomic_DNA"/>
</dbReference>
<protein>
    <submittedName>
        <fullName evidence="2">Periplasmic nitrate reductase, NapE protein</fullName>
    </submittedName>
</protein>
<gene>
    <name evidence="2" type="ORF">MJ923_03565</name>
</gene>